<proteinExistence type="predicted"/>
<feature type="compositionally biased region" description="Acidic residues" evidence="2">
    <location>
        <begin position="95"/>
        <end position="106"/>
    </location>
</feature>
<name>A0A9D1F8C2_9FIRM</name>
<dbReference type="Proteomes" id="UP000886741">
    <property type="component" value="Unassembled WGS sequence"/>
</dbReference>
<dbReference type="AlphaFoldDB" id="A0A9D1F8C2"/>
<evidence type="ECO:0000313" key="6">
    <source>
        <dbReference type="Proteomes" id="UP000886741"/>
    </source>
</evidence>
<sequence length="553" mass="58834">MKKLISAVLAILCVMQVSLPVMAQDLEQTPAAVAENTAGQETGENGQETGEVPAAEETAPGDTETVPADNTETGTEEPETTPEEESTESEKPSEDGSETPAEEEQEPPALSETPADWAADAVYFCVENGIIDAQNLRLSAQATRAELATMLTRLLAVERQADLRGYVDIAPGDWYYEAVSQAVAAGILTGSGNQLKPGYTVTRQEAMVMLSRCFGAGAGNTALLNSYSDCASVEPWAAGAVAGLIEQGIVSGYGQELSPKKPITRQELIRLIYDMAGQVQTEQPEAETVLTGNVVYQGDSLHDVTIDGNLYLGGAAEEQRQLDNVQVNGAIVCYGGSVALTENVTASEIILAGEEVELTTSGDAAVVVQGSNAVVSGGGTVETIRDVTLQNGVYDQVSVEQGTVTVETDATVNTAELWSAASTITGDGTVETAVCYHEDAAVKTAETEVQEILDHALGQTELQVTRWANNVMPGKQTIETTIQFTNVPNDGTPRLCDVAWYVDGVVQKRQFQVPVTEGTTVTYSHWVPFEELFQPTKSIMLEVTCNGETRYLS</sequence>
<evidence type="ECO:0000256" key="3">
    <source>
        <dbReference type="SAM" id="SignalP"/>
    </source>
</evidence>
<evidence type="ECO:0000256" key="2">
    <source>
        <dbReference type="SAM" id="MobiDB-lite"/>
    </source>
</evidence>
<dbReference type="InterPro" id="IPR001119">
    <property type="entry name" value="SLH_dom"/>
</dbReference>
<feature type="signal peptide" evidence="3">
    <location>
        <begin position="1"/>
        <end position="23"/>
    </location>
</feature>
<feature type="non-terminal residue" evidence="5">
    <location>
        <position position="553"/>
    </location>
</feature>
<evidence type="ECO:0000313" key="5">
    <source>
        <dbReference type="EMBL" id="HIS64382.1"/>
    </source>
</evidence>
<keyword evidence="3" id="KW-0732">Signal</keyword>
<feature type="region of interest" description="Disordered" evidence="2">
    <location>
        <begin position="38"/>
        <end position="111"/>
    </location>
</feature>
<reference evidence="5" key="2">
    <citation type="journal article" date="2021" name="PeerJ">
        <title>Extensive microbial diversity within the chicken gut microbiome revealed by metagenomics and culture.</title>
        <authorList>
            <person name="Gilroy R."/>
            <person name="Ravi A."/>
            <person name="Getino M."/>
            <person name="Pursley I."/>
            <person name="Horton D.L."/>
            <person name="Alikhan N.F."/>
            <person name="Baker D."/>
            <person name="Gharbi K."/>
            <person name="Hall N."/>
            <person name="Watson M."/>
            <person name="Adriaenssens E.M."/>
            <person name="Foster-Nyarko E."/>
            <person name="Jarju S."/>
            <person name="Secka A."/>
            <person name="Antonio M."/>
            <person name="Oren A."/>
            <person name="Chaudhuri R.R."/>
            <person name="La Ragione R."/>
            <person name="Hildebrand F."/>
            <person name="Pallen M.J."/>
        </authorList>
    </citation>
    <scope>NUCLEOTIDE SEQUENCE</scope>
    <source>
        <strain evidence="5">ChiBcec16-1751</strain>
    </source>
</reference>
<dbReference type="Pfam" id="PF00395">
    <property type="entry name" value="SLH"/>
    <property type="match status" value="2"/>
</dbReference>
<accession>A0A9D1F8C2</accession>
<reference evidence="5" key="1">
    <citation type="submission" date="2020-10" db="EMBL/GenBank/DDBJ databases">
        <authorList>
            <person name="Gilroy R."/>
        </authorList>
    </citation>
    <scope>NUCLEOTIDE SEQUENCE</scope>
    <source>
        <strain evidence="5">ChiBcec16-1751</strain>
    </source>
</reference>
<dbReference type="EMBL" id="DVJJ01000051">
    <property type="protein sequence ID" value="HIS64382.1"/>
    <property type="molecule type" value="Genomic_DNA"/>
</dbReference>
<feature type="compositionally biased region" description="Low complexity" evidence="2">
    <location>
        <begin position="39"/>
        <end position="51"/>
    </location>
</feature>
<feature type="domain" description="SLH" evidence="4">
    <location>
        <begin position="224"/>
        <end position="286"/>
    </location>
</feature>
<feature type="chain" id="PRO_5039292929" evidence="3">
    <location>
        <begin position="24"/>
        <end position="553"/>
    </location>
</feature>
<keyword evidence="1" id="KW-0677">Repeat</keyword>
<evidence type="ECO:0000256" key="1">
    <source>
        <dbReference type="ARBA" id="ARBA00022737"/>
    </source>
</evidence>
<feature type="domain" description="SLH" evidence="4">
    <location>
        <begin position="105"/>
        <end position="161"/>
    </location>
</feature>
<feature type="compositionally biased region" description="Acidic residues" evidence="2">
    <location>
        <begin position="74"/>
        <end position="87"/>
    </location>
</feature>
<gene>
    <name evidence="5" type="ORF">IAA83_03300</name>
</gene>
<comment type="caution">
    <text evidence="5">The sequence shown here is derived from an EMBL/GenBank/DDBJ whole genome shotgun (WGS) entry which is preliminary data.</text>
</comment>
<dbReference type="PROSITE" id="PS51272">
    <property type="entry name" value="SLH"/>
    <property type="match status" value="3"/>
</dbReference>
<feature type="domain" description="SLH" evidence="4">
    <location>
        <begin position="162"/>
        <end position="222"/>
    </location>
</feature>
<evidence type="ECO:0000259" key="4">
    <source>
        <dbReference type="PROSITE" id="PS51272"/>
    </source>
</evidence>
<protein>
    <submittedName>
        <fullName evidence="5">S-layer homology domain-containing protein</fullName>
    </submittedName>
</protein>
<organism evidence="5 6">
    <name type="scientific">Candidatus Avoscillospira avistercoris</name>
    <dbReference type="NCBI Taxonomy" id="2840707"/>
    <lineage>
        <taxon>Bacteria</taxon>
        <taxon>Bacillati</taxon>
        <taxon>Bacillota</taxon>
        <taxon>Clostridia</taxon>
        <taxon>Eubacteriales</taxon>
        <taxon>Oscillospiraceae</taxon>
        <taxon>Oscillospiraceae incertae sedis</taxon>
        <taxon>Candidatus Avoscillospira</taxon>
    </lineage>
</organism>